<dbReference type="PROSITE" id="PS50835">
    <property type="entry name" value="IG_LIKE"/>
    <property type="match status" value="1"/>
</dbReference>
<dbReference type="GO" id="GO:0019815">
    <property type="term" value="C:B cell receptor complex"/>
    <property type="evidence" value="ECO:0007669"/>
    <property type="project" value="TreeGrafter"/>
</dbReference>
<evidence type="ECO:0000256" key="2">
    <source>
        <dbReference type="SAM" id="SignalP"/>
    </source>
</evidence>
<dbReference type="PANTHER" id="PTHR14334:SF2">
    <property type="entry name" value="B-CELL ANTIGEN RECEPTOR COMPLEX-ASSOCIATED PROTEIN BETA CHAIN"/>
    <property type="match status" value="1"/>
</dbReference>
<dbReference type="Proteomes" id="UP000324632">
    <property type="component" value="Chromosome 1"/>
</dbReference>
<evidence type="ECO:0000313" key="4">
    <source>
        <dbReference type="EMBL" id="KAA0725546.1"/>
    </source>
</evidence>
<dbReference type="Gene3D" id="2.60.40.10">
    <property type="entry name" value="Immunoglobulins"/>
    <property type="match status" value="1"/>
</dbReference>
<dbReference type="InterPro" id="IPR013783">
    <property type="entry name" value="Ig-like_fold"/>
</dbReference>
<dbReference type="InterPro" id="IPR007110">
    <property type="entry name" value="Ig-like_dom"/>
</dbReference>
<keyword evidence="5" id="KW-1185">Reference proteome</keyword>
<feature type="signal peptide" evidence="2">
    <location>
        <begin position="1"/>
        <end position="22"/>
    </location>
</feature>
<dbReference type="InterPro" id="IPR036179">
    <property type="entry name" value="Ig-like_dom_sf"/>
</dbReference>
<proteinExistence type="predicted"/>
<name>A0A5A9PZ45_9TELE</name>
<sequence>MHYLLLTSSVMALMYITVYVVAEGDIQVFQKPRFFGVKTGRTVMIYCVASNPSLSAGVVWLKGGSTIKTSEPLKTNPKKIIIMEKTSIRNASITIKKVDINDSGIYFCRLNDTEGPGTELQEKKEDAIYDEPEVDHTYEGLEIDHCGDIYEDISTLAPVPDAVWEVESPDQE</sequence>
<dbReference type="PANTHER" id="PTHR14334">
    <property type="entry name" value="B-CELL ANTIGEN RECEPTOR COMPLEX-ASSOCIATED PROTEIN"/>
    <property type="match status" value="1"/>
</dbReference>
<organism evidence="4 5">
    <name type="scientific">Triplophysa tibetana</name>
    <dbReference type="NCBI Taxonomy" id="1572043"/>
    <lineage>
        <taxon>Eukaryota</taxon>
        <taxon>Metazoa</taxon>
        <taxon>Chordata</taxon>
        <taxon>Craniata</taxon>
        <taxon>Vertebrata</taxon>
        <taxon>Euteleostomi</taxon>
        <taxon>Actinopterygii</taxon>
        <taxon>Neopterygii</taxon>
        <taxon>Teleostei</taxon>
        <taxon>Ostariophysi</taxon>
        <taxon>Cypriniformes</taxon>
        <taxon>Nemacheilidae</taxon>
        <taxon>Triplophysa</taxon>
    </lineage>
</organism>
<dbReference type="EMBL" id="SOYY01000001">
    <property type="protein sequence ID" value="KAA0725546.1"/>
    <property type="molecule type" value="Genomic_DNA"/>
</dbReference>
<dbReference type="GO" id="GO:0009897">
    <property type="term" value="C:external side of plasma membrane"/>
    <property type="evidence" value="ECO:0007669"/>
    <property type="project" value="TreeGrafter"/>
</dbReference>
<dbReference type="Pfam" id="PF00047">
    <property type="entry name" value="ig"/>
    <property type="match status" value="1"/>
</dbReference>
<dbReference type="InterPro" id="IPR003599">
    <property type="entry name" value="Ig_sub"/>
</dbReference>
<feature type="domain" description="Ig-like" evidence="3">
    <location>
        <begin position="37"/>
        <end position="125"/>
    </location>
</feature>
<reference evidence="4 5" key="1">
    <citation type="journal article" date="2019" name="Mol. Ecol. Resour.">
        <title>Chromosome-level genome assembly of Triplophysa tibetana, a fish adapted to the harsh high-altitude environment of the Tibetan Plateau.</title>
        <authorList>
            <person name="Yang X."/>
            <person name="Liu H."/>
            <person name="Ma Z."/>
            <person name="Zou Y."/>
            <person name="Zou M."/>
            <person name="Mao Y."/>
            <person name="Li X."/>
            <person name="Wang H."/>
            <person name="Chen T."/>
            <person name="Wang W."/>
            <person name="Yang R."/>
        </authorList>
    </citation>
    <scope>NUCLEOTIDE SEQUENCE [LARGE SCALE GENOMIC DNA]</scope>
    <source>
        <strain evidence="4">TTIB1903HZAU</strain>
        <tissue evidence="4">Muscle</tissue>
    </source>
</reference>
<dbReference type="GO" id="GO:0030183">
    <property type="term" value="P:B cell differentiation"/>
    <property type="evidence" value="ECO:0007669"/>
    <property type="project" value="TreeGrafter"/>
</dbReference>
<evidence type="ECO:0000259" key="3">
    <source>
        <dbReference type="PROSITE" id="PS50835"/>
    </source>
</evidence>
<evidence type="ECO:0000313" key="5">
    <source>
        <dbReference type="Proteomes" id="UP000324632"/>
    </source>
</evidence>
<dbReference type="InterPro" id="IPR013151">
    <property type="entry name" value="Immunoglobulin_dom"/>
</dbReference>
<keyword evidence="1" id="KW-0393">Immunoglobulin domain</keyword>
<gene>
    <name evidence="4" type="ORF">E1301_Tti010292</name>
</gene>
<dbReference type="GO" id="GO:0050853">
    <property type="term" value="P:B cell receptor signaling pathway"/>
    <property type="evidence" value="ECO:0007669"/>
    <property type="project" value="TreeGrafter"/>
</dbReference>
<accession>A0A5A9PZ45</accession>
<keyword evidence="2" id="KW-0732">Signal</keyword>
<protein>
    <recommendedName>
        <fullName evidence="3">Ig-like domain-containing protein</fullName>
    </recommendedName>
</protein>
<evidence type="ECO:0000256" key="1">
    <source>
        <dbReference type="ARBA" id="ARBA00023319"/>
    </source>
</evidence>
<feature type="chain" id="PRO_5023098604" description="Ig-like domain-containing protein" evidence="2">
    <location>
        <begin position="23"/>
        <end position="172"/>
    </location>
</feature>
<dbReference type="CDD" id="cd00099">
    <property type="entry name" value="IgV"/>
    <property type="match status" value="1"/>
</dbReference>
<comment type="caution">
    <text evidence="4">The sequence shown here is derived from an EMBL/GenBank/DDBJ whole genome shotgun (WGS) entry which is preliminary data.</text>
</comment>
<dbReference type="AlphaFoldDB" id="A0A5A9PZ45"/>
<dbReference type="SMART" id="SM00409">
    <property type="entry name" value="IG"/>
    <property type="match status" value="1"/>
</dbReference>
<dbReference type="SUPFAM" id="SSF48726">
    <property type="entry name" value="Immunoglobulin"/>
    <property type="match status" value="1"/>
</dbReference>